<accession>A0A0B6Z5C1</accession>
<gene>
    <name evidence="1" type="primary">ORF48700</name>
</gene>
<evidence type="ECO:0000313" key="1">
    <source>
        <dbReference type="EMBL" id="CEK63562.1"/>
    </source>
</evidence>
<organism evidence="1">
    <name type="scientific">Arion vulgaris</name>
    <dbReference type="NCBI Taxonomy" id="1028688"/>
    <lineage>
        <taxon>Eukaryota</taxon>
        <taxon>Metazoa</taxon>
        <taxon>Spiralia</taxon>
        <taxon>Lophotrochozoa</taxon>
        <taxon>Mollusca</taxon>
        <taxon>Gastropoda</taxon>
        <taxon>Heterobranchia</taxon>
        <taxon>Euthyneura</taxon>
        <taxon>Panpulmonata</taxon>
        <taxon>Eupulmonata</taxon>
        <taxon>Stylommatophora</taxon>
        <taxon>Helicina</taxon>
        <taxon>Arionoidea</taxon>
        <taxon>Arionidae</taxon>
        <taxon>Arion</taxon>
    </lineage>
</organism>
<name>A0A0B6Z5C1_9EUPU</name>
<feature type="non-terminal residue" evidence="1">
    <location>
        <position position="111"/>
    </location>
</feature>
<sequence>RNTVSAFVVGVDIRDRQASTASSVLSGEDIVEFEPEKHNERSFSNNSLYNNFYGDIVPHLEEIKLKEDYNKGQEEIATKISSGYYIGDNSIKTRPDTEENKYVKDTSISYS</sequence>
<reference evidence="1" key="1">
    <citation type="submission" date="2014-12" db="EMBL/GenBank/DDBJ databases">
        <title>Insight into the proteome of Arion vulgaris.</title>
        <authorList>
            <person name="Aradska J."/>
            <person name="Bulat T."/>
            <person name="Smidak R."/>
            <person name="Sarate P."/>
            <person name="Gangsoo J."/>
            <person name="Sialana F."/>
            <person name="Bilban M."/>
            <person name="Lubec G."/>
        </authorList>
    </citation>
    <scope>NUCLEOTIDE SEQUENCE</scope>
    <source>
        <tissue evidence="1">Skin</tissue>
    </source>
</reference>
<dbReference type="AlphaFoldDB" id="A0A0B6Z5C1"/>
<dbReference type="EMBL" id="HACG01016697">
    <property type="protein sequence ID" value="CEK63562.1"/>
    <property type="molecule type" value="Transcribed_RNA"/>
</dbReference>
<feature type="non-terminal residue" evidence="1">
    <location>
        <position position="1"/>
    </location>
</feature>
<protein>
    <submittedName>
        <fullName evidence="1">Uncharacterized protein</fullName>
    </submittedName>
</protein>
<proteinExistence type="predicted"/>